<evidence type="ECO:0000256" key="1">
    <source>
        <dbReference type="SAM" id="MobiDB-lite"/>
    </source>
</evidence>
<protein>
    <submittedName>
        <fullName evidence="2">Uncharacterized protein</fullName>
    </submittedName>
</protein>
<sequence length="543" mass="59948">MHNDNSVKARRTLPGTYLANNDKKLQPRTAMNPGPHSDVYTSSYRDPFFSSTDAAAMATAKGALSAANEGGSSPAWDSSLLSNPGGAYDSRFKTPRSSHSTEHIGGVWEAFDDDEHTRRRRLWAFCRLYRDQESRERFDIIVEQVLMMRSILSAEFDERLRLLPESEATIMRLEREAVEAMHRLIEEHVWGLQRVFRKFYCPKAPGESSNPPPTDTASVGINTGGDVLFDSGSTIKTTAEGRLLTEEEEEEKELAKAAKRAEEDYALLCACAGGEVWLNKAECRSHLEDEAGHFTPIQRQMPLREPSPCRLTPCPKEKWFEAQNPLTPVPLDGPNDVVQCAEPFALISFLLFMPAGVFVRCVRVLQRLHDSRKVVVWFAIGSTRRVLEGLIWLVNHVYPIQLSKLSIFFTVGATVRCGRGTLQVAFFHLYMTVGSACRAASALKLAGAKAMIAARTAISDTSALATGWCYEALVLFPIGCGVKLTDAAAEGTRRMATTTKRTMSFSRRAGMYMTCLTLGAGAKAAAKMSVAASNAMRGIMKRV</sequence>
<dbReference type="InParanoid" id="Q4DSL9"/>
<dbReference type="KEGG" id="tcr:509007.90"/>
<dbReference type="RefSeq" id="XP_817380.1">
    <property type="nucleotide sequence ID" value="XM_812287.1"/>
</dbReference>
<dbReference type="SMR" id="Q4DSL9"/>
<keyword evidence="3" id="KW-1185">Reference proteome</keyword>
<feature type="region of interest" description="Disordered" evidence="1">
    <location>
        <begin position="1"/>
        <end position="36"/>
    </location>
</feature>
<proteinExistence type="predicted"/>
<organism evidence="2 3">
    <name type="scientific">Trypanosoma cruzi (strain CL Brener)</name>
    <dbReference type="NCBI Taxonomy" id="353153"/>
    <lineage>
        <taxon>Eukaryota</taxon>
        <taxon>Discoba</taxon>
        <taxon>Euglenozoa</taxon>
        <taxon>Kinetoplastea</taxon>
        <taxon>Metakinetoplastina</taxon>
        <taxon>Trypanosomatida</taxon>
        <taxon>Trypanosomatidae</taxon>
        <taxon>Trypanosoma</taxon>
        <taxon>Schizotrypanum</taxon>
    </lineage>
</organism>
<evidence type="ECO:0000313" key="3">
    <source>
        <dbReference type="Proteomes" id="UP000002296"/>
    </source>
</evidence>
<reference evidence="2 3" key="1">
    <citation type="journal article" date="2005" name="Science">
        <title>The genome sequence of Trypanosoma cruzi, etiologic agent of Chagas disease.</title>
        <authorList>
            <person name="El-Sayed N.M."/>
            <person name="Myler P.J."/>
            <person name="Bartholomeu D.C."/>
            <person name="Nilsson D."/>
            <person name="Aggarwal G."/>
            <person name="Tran A.N."/>
            <person name="Ghedin E."/>
            <person name="Worthey E.A."/>
            <person name="Delcher A.L."/>
            <person name="Blandin G."/>
            <person name="Westenberger S.J."/>
            <person name="Caler E."/>
            <person name="Cerqueira G.C."/>
            <person name="Branche C."/>
            <person name="Haas B."/>
            <person name="Anupama A."/>
            <person name="Arner E."/>
            <person name="Aslund L."/>
            <person name="Attipoe P."/>
            <person name="Bontempi E."/>
            <person name="Bringaud F."/>
            <person name="Burton P."/>
            <person name="Cadag E."/>
            <person name="Campbell D.A."/>
            <person name="Carrington M."/>
            <person name="Crabtree J."/>
            <person name="Darban H."/>
            <person name="da Silveira J.F."/>
            <person name="de Jong P."/>
            <person name="Edwards K."/>
            <person name="Englund P.T."/>
            <person name="Fazelina G."/>
            <person name="Feldblyum T."/>
            <person name="Ferella M."/>
            <person name="Frasch A.C."/>
            <person name="Gull K."/>
            <person name="Horn D."/>
            <person name="Hou L."/>
            <person name="Huang Y."/>
            <person name="Kindlund E."/>
            <person name="Klingbeil M."/>
            <person name="Kluge S."/>
            <person name="Koo H."/>
            <person name="Lacerda D."/>
            <person name="Levin M.J."/>
            <person name="Lorenzi H."/>
            <person name="Louie T."/>
            <person name="Machado C.R."/>
            <person name="McCulloch R."/>
            <person name="McKenna A."/>
            <person name="Mizuno Y."/>
            <person name="Mottram J.C."/>
            <person name="Nelson S."/>
            <person name="Ochaya S."/>
            <person name="Osoegawa K."/>
            <person name="Pai G."/>
            <person name="Parsons M."/>
            <person name="Pentony M."/>
            <person name="Pettersson U."/>
            <person name="Pop M."/>
            <person name="Ramirez J.L."/>
            <person name="Rinta J."/>
            <person name="Robertson L."/>
            <person name="Salzberg S.L."/>
            <person name="Sanchez D.O."/>
            <person name="Seyler A."/>
            <person name="Sharma R."/>
            <person name="Shetty J."/>
            <person name="Simpson A.J."/>
            <person name="Sisk E."/>
            <person name="Tammi M.T."/>
            <person name="Tarleton R."/>
            <person name="Teixeira S."/>
            <person name="Van Aken S."/>
            <person name="Vogt C."/>
            <person name="Ward P.N."/>
            <person name="Wickstead B."/>
            <person name="Wortman J."/>
            <person name="White O."/>
            <person name="Fraser C.M."/>
            <person name="Stuart K.D."/>
            <person name="Andersson B."/>
        </authorList>
    </citation>
    <scope>NUCLEOTIDE SEQUENCE [LARGE SCALE GENOMIC DNA]</scope>
    <source>
        <strain evidence="2 3">CL Brener</strain>
    </source>
</reference>
<dbReference type="GeneID" id="3549399"/>
<name>Q4DSL9_TRYCC</name>
<evidence type="ECO:0000313" key="2">
    <source>
        <dbReference type="EMBL" id="EAN95529.1"/>
    </source>
</evidence>
<dbReference type="PaxDb" id="353153-Q4DSL9"/>
<comment type="caution">
    <text evidence="2">The sequence shown here is derived from an EMBL/GenBank/DDBJ whole genome shotgun (WGS) entry which is preliminary data.</text>
</comment>
<gene>
    <name evidence="2" type="ORF">Tc00.1047053509007.90</name>
</gene>
<dbReference type="Proteomes" id="UP000002296">
    <property type="component" value="Unassembled WGS sequence"/>
</dbReference>
<accession>Q4DSL9</accession>
<dbReference type="AlphaFoldDB" id="Q4DSL9"/>
<dbReference type="EMBL" id="AAHK01000207">
    <property type="protein sequence ID" value="EAN95529.1"/>
    <property type="molecule type" value="Genomic_DNA"/>
</dbReference>